<proteinExistence type="inferred from homology"/>
<keyword evidence="4 8" id="KW-0378">Hydrolase</keyword>
<dbReference type="Pfam" id="PF00933">
    <property type="entry name" value="Glyco_hydro_3"/>
    <property type="match status" value="1"/>
</dbReference>
<dbReference type="EC" id="3.2.1.52" evidence="3"/>
<dbReference type="Gene3D" id="3.40.50.10870">
    <property type="entry name" value="Glycosyl hydrolase family 3"/>
    <property type="match status" value="1"/>
</dbReference>
<evidence type="ECO:0000259" key="6">
    <source>
        <dbReference type="Pfam" id="PF00933"/>
    </source>
</evidence>
<dbReference type="EMBL" id="JAZAQF010000043">
    <property type="protein sequence ID" value="MFG3817485.1"/>
    <property type="molecule type" value="Genomic_DNA"/>
</dbReference>
<comment type="catalytic activity">
    <reaction evidence="1">
        <text>Hydrolysis of terminal non-reducing N-acetyl-D-hexosamine residues in N-acetyl-beta-D-hexosaminides.</text>
        <dbReference type="EC" id="3.2.1.52"/>
    </reaction>
</comment>
<name>A0ABW7C8H3_9CYAN</name>
<comment type="similarity">
    <text evidence="2">Belongs to the glycosyl hydrolase 3 family.</text>
</comment>
<dbReference type="GO" id="GO:0016787">
    <property type="term" value="F:hydrolase activity"/>
    <property type="evidence" value="ECO:0007669"/>
    <property type="project" value="UniProtKB-KW"/>
</dbReference>
<evidence type="ECO:0000313" key="8">
    <source>
        <dbReference type="EMBL" id="MFG3817485.1"/>
    </source>
</evidence>
<dbReference type="PANTHER" id="PTHR30480:SF13">
    <property type="entry name" value="BETA-HEXOSAMINIDASE"/>
    <property type="match status" value="1"/>
</dbReference>
<reference evidence="9" key="1">
    <citation type="journal article" date="2024" name="Algal Res.">
        <title>Biochemical, toxicological and genomic investigation of a high-biomass producing Limnothrix strain isolated from Italian shallow drinking water reservoir.</title>
        <authorList>
            <person name="Simonazzi M."/>
            <person name="Shishido T.K."/>
            <person name="Delbaje E."/>
            <person name="Wahlsten M."/>
            <person name="Fewer D.P."/>
            <person name="Sivonen K."/>
            <person name="Pezzolesi L."/>
            <person name="Pistocchi R."/>
        </authorList>
    </citation>
    <scope>NUCLEOTIDE SEQUENCE [LARGE SCALE GENOMIC DNA]</scope>
    <source>
        <strain evidence="9">LRLZ20PSL1</strain>
    </source>
</reference>
<dbReference type="Proteomes" id="UP001604335">
    <property type="component" value="Unassembled WGS sequence"/>
</dbReference>
<dbReference type="Pfam" id="PF18034">
    <property type="entry name" value="Bac_GH3_C"/>
    <property type="match status" value="1"/>
</dbReference>
<accession>A0ABW7C8H3</accession>
<evidence type="ECO:0000256" key="4">
    <source>
        <dbReference type="ARBA" id="ARBA00022801"/>
    </source>
</evidence>
<evidence type="ECO:0000313" key="9">
    <source>
        <dbReference type="Proteomes" id="UP001604335"/>
    </source>
</evidence>
<evidence type="ECO:0000256" key="2">
    <source>
        <dbReference type="ARBA" id="ARBA00005336"/>
    </source>
</evidence>
<dbReference type="InterPro" id="IPR017853">
    <property type="entry name" value="GH"/>
</dbReference>
<feature type="domain" description="Bacterial Glycosyl hydrolase family 3 C-terminal" evidence="7">
    <location>
        <begin position="444"/>
        <end position="580"/>
    </location>
</feature>
<dbReference type="InterPro" id="IPR001764">
    <property type="entry name" value="Glyco_hydro_3_N"/>
</dbReference>
<keyword evidence="5" id="KW-0326">Glycosidase</keyword>
<dbReference type="InterPro" id="IPR050226">
    <property type="entry name" value="NagZ_Beta-hexosaminidase"/>
</dbReference>
<dbReference type="InterPro" id="IPR036962">
    <property type="entry name" value="Glyco_hydro_3_N_sf"/>
</dbReference>
<organism evidence="8 9">
    <name type="scientific">Limnothrix redekei LRLZ20PSL1</name>
    <dbReference type="NCBI Taxonomy" id="3112953"/>
    <lineage>
        <taxon>Bacteria</taxon>
        <taxon>Bacillati</taxon>
        <taxon>Cyanobacteriota</taxon>
        <taxon>Cyanophyceae</taxon>
        <taxon>Pseudanabaenales</taxon>
        <taxon>Pseudanabaenaceae</taxon>
        <taxon>Limnothrix</taxon>
    </lineage>
</organism>
<dbReference type="RefSeq" id="WP_393011841.1">
    <property type="nucleotide sequence ID" value="NZ_JAZAQF010000043.1"/>
</dbReference>
<evidence type="ECO:0000256" key="5">
    <source>
        <dbReference type="ARBA" id="ARBA00023295"/>
    </source>
</evidence>
<sequence>MTVSAPFPLPDLDRLTLRQQIAQMVVVRASGFLFDAQIRYPAWEPIASVLESWIQELGVGGVILLGGGAAEVALRTHEFQRWAPVPLLIAADIEEGVGQRFGGATQGPPLMALGALAQQDLPQALTLAHNLGAMTAAEAQAIGLNWLLGPVVDVNNNPANPVINVRSFGDDPQLVGQLAAAFIAGAHQFPILTAAKHFPGHGDTAIDSHLSLPVIPHDRPRLNAIELPPFVAAIEAGVDAVMSAHLQIPALDAQLPATLSRSILTQLLRQDLGFGGLIVTDALVMGAIARHYGANEAPVMAVEAGADILLMPVDPPGAIEAVAQAVEAGRISPERIRESVARIWQAKGKVFQAADRQAADVPPSAIDLRGQLGQPQHQATVTAILEGSLGGGNGVLALPRSPETPETPDRTLAQEALENLGTLAELTPEAAIDSPADTPTQCPIARNLIVVDDAIASDFLGQFVPAIAWPRQWGIGQLQIVDSYSPVDFEAIGSLAAQQPTLLQIFARGNPFRGSANLTQGAIAWLKALQESHQLAGVILYGSPYLLETMRPLLGSKIPYRFSYGQMPRAQAIALGSLFNQVMS</sequence>
<dbReference type="PANTHER" id="PTHR30480">
    <property type="entry name" value="BETA-HEXOSAMINIDASE-RELATED"/>
    <property type="match status" value="1"/>
</dbReference>
<dbReference type="InterPro" id="IPR041518">
    <property type="entry name" value="Bac_GH3_C"/>
</dbReference>
<gene>
    <name evidence="8" type="ORF">VPK24_07535</name>
</gene>
<dbReference type="Gene3D" id="3.20.20.300">
    <property type="entry name" value="Glycoside hydrolase, family 3, N-terminal domain"/>
    <property type="match status" value="1"/>
</dbReference>
<feature type="domain" description="Glycoside hydrolase family 3 N-terminal" evidence="6">
    <location>
        <begin position="16"/>
        <end position="344"/>
    </location>
</feature>
<evidence type="ECO:0000259" key="7">
    <source>
        <dbReference type="Pfam" id="PF18034"/>
    </source>
</evidence>
<comment type="caution">
    <text evidence="8">The sequence shown here is derived from an EMBL/GenBank/DDBJ whole genome shotgun (WGS) entry which is preliminary data.</text>
</comment>
<dbReference type="SUPFAM" id="SSF51445">
    <property type="entry name" value="(Trans)glycosidases"/>
    <property type="match status" value="1"/>
</dbReference>
<protein>
    <recommendedName>
        <fullName evidence="3">beta-N-acetylhexosaminidase</fullName>
        <ecNumber evidence="3">3.2.1.52</ecNumber>
    </recommendedName>
</protein>
<keyword evidence="9" id="KW-1185">Reference proteome</keyword>
<evidence type="ECO:0000256" key="1">
    <source>
        <dbReference type="ARBA" id="ARBA00001231"/>
    </source>
</evidence>
<evidence type="ECO:0000256" key="3">
    <source>
        <dbReference type="ARBA" id="ARBA00012663"/>
    </source>
</evidence>